<keyword evidence="7" id="KW-0472">Membrane</keyword>
<dbReference type="InterPro" id="IPR007252">
    <property type="entry name" value="Nup84/Nup107"/>
</dbReference>
<dbReference type="OrthoDB" id="448758at2759"/>
<keyword evidence="3" id="KW-0653">Protein transport</keyword>
<evidence type="ECO:0000256" key="1">
    <source>
        <dbReference type="ARBA" id="ARBA00022448"/>
    </source>
</evidence>
<dbReference type="PANTHER" id="PTHR13003">
    <property type="entry name" value="NUP107-RELATED"/>
    <property type="match status" value="1"/>
</dbReference>
<evidence type="ECO:0000313" key="9">
    <source>
        <dbReference type="Proteomes" id="UP000649617"/>
    </source>
</evidence>
<keyword evidence="4 7" id="KW-0811">Translocation</keyword>
<evidence type="ECO:0000256" key="2">
    <source>
        <dbReference type="ARBA" id="ARBA00022816"/>
    </source>
</evidence>
<sequence length="1007" mass="112082">MEVEPPEEWPAEQRLSSLKPYTHLAWEEWKDSNAQLRWEVFNTWMLLSSLALAEAERERFAQFWAPKPWTSEAVALRHIFMESHSMRALCAVLRWLRWSHRFSPKAARSVEEGFVYNAGYDRTRRSFQLHGRLPGPFQEQSLHPDGPLQRGEIFECADIEDERQLIADLWTCLRRGELSTAMKMCAENGQAWRTALLQGMLPFCEEPEGQYESAPMPGIDEAMEEMLATMKEEHSDWTELGCHLTKGSQGNPWRRVWKEECFDAAARNLLPGSKMDLRELSIYGFCSGNYDALMPSCNSDWADRCFGELHCLKEWLVERLLEDGQSREKTSRLGEGDVCAEEESAEDTAWRTRKLCGRLAPDPANLNEDVEAAVREEVLQLLQRLRPLPSPEVGCEEASSVSQQFGQLQAFLIAAAWEPQRGKDALELLRSWLRNAQPGKPFALKQFAAYFAVWQKNVLEDHLRTSVDVDDIVSMHVSELLLVASGPLWQDRCLREDAVEVILEHCQVLRPEPRREALASLMLRLGRSAGPQAVAEAVAQTCRGDATPLTEVVKRGFSAFWTRFPEEAFSAITFLVHRALRIDDSSAQEAVVDSAPAGVREEADVEELAFVVLCLLVFWLVARDASASTPIERASAGLSKLTGLPSEDSSGLLGLLHQVGQGDEWRFLRSALDGVVVPLLTDTLLCLCAKDPQRALPLLPAMQASSLWTDAFHSAAASTVNLSDLEWFLLLYGKHRLWKEAFREASAERSAAQAPALTRFGAAVRPGPAVGHAAEAKKASLESVAAREVLFDHARDRLGKERPLLEPLPATQTVLQEGHWQGLQKAMAWRLLLPLLDCFESESDFQGAMEELFVAVADSPWMLKTLDPRHAQALLARVMKTIRVNGIVPLAADAPRAKTSRTIPVPAAAHASTDSKALASAECNTDIGFEVLRAAARGSGSRIQGQGQCSATAIEGGFVRSVKPLPGSCKIFRLRPGFSAHQPSRHMCTLRPSPWKALDSPSRQSIL</sequence>
<keyword evidence="1 7" id="KW-0813">Transport</keyword>
<dbReference type="Pfam" id="PF04121">
    <property type="entry name" value="Nup84_Nup100"/>
    <property type="match status" value="1"/>
</dbReference>
<comment type="similarity">
    <text evidence="7">Belongs to the nucleoporin Nup84/Nup107 family.</text>
</comment>
<evidence type="ECO:0000256" key="7">
    <source>
        <dbReference type="RuleBase" id="RU365072"/>
    </source>
</evidence>
<keyword evidence="6 7" id="KW-0539">Nucleus</keyword>
<dbReference type="GO" id="GO:0031965">
    <property type="term" value="C:nuclear membrane"/>
    <property type="evidence" value="ECO:0007669"/>
    <property type="project" value="UniProtKB-SubCell"/>
</dbReference>
<gene>
    <name evidence="8" type="primary">Nup107</name>
    <name evidence="8" type="ORF">SPIL2461_LOCUS6202</name>
</gene>
<dbReference type="GO" id="GO:0006606">
    <property type="term" value="P:protein import into nucleus"/>
    <property type="evidence" value="ECO:0007669"/>
    <property type="project" value="TreeGrafter"/>
</dbReference>
<evidence type="ECO:0000313" key="8">
    <source>
        <dbReference type="EMBL" id="CAE7277370.1"/>
    </source>
</evidence>
<dbReference type="PANTHER" id="PTHR13003:SF2">
    <property type="entry name" value="NUCLEAR PORE COMPLEX PROTEIN NUP107"/>
    <property type="match status" value="1"/>
</dbReference>
<evidence type="ECO:0000256" key="5">
    <source>
        <dbReference type="ARBA" id="ARBA00023132"/>
    </source>
</evidence>
<organism evidence="8 9">
    <name type="scientific">Symbiodinium pilosum</name>
    <name type="common">Dinoflagellate</name>
    <dbReference type="NCBI Taxonomy" id="2952"/>
    <lineage>
        <taxon>Eukaryota</taxon>
        <taxon>Sar</taxon>
        <taxon>Alveolata</taxon>
        <taxon>Dinophyceae</taxon>
        <taxon>Suessiales</taxon>
        <taxon>Symbiodiniaceae</taxon>
        <taxon>Symbiodinium</taxon>
    </lineage>
</organism>
<protein>
    <recommendedName>
        <fullName evidence="7">Nuclear pore complex protein</fullName>
    </recommendedName>
</protein>
<comment type="function">
    <text evidence="7">Functions as a component of the nuclear pore complex (NPC).</text>
</comment>
<reference evidence="8" key="1">
    <citation type="submission" date="2021-02" db="EMBL/GenBank/DDBJ databases">
        <authorList>
            <person name="Dougan E. K."/>
            <person name="Rhodes N."/>
            <person name="Thang M."/>
            <person name="Chan C."/>
        </authorList>
    </citation>
    <scope>NUCLEOTIDE SEQUENCE</scope>
</reference>
<name>A0A812MWT4_SYMPI</name>
<comment type="subcellular location">
    <subcellularLocation>
        <location evidence="7">Nucleus</location>
        <location evidence="7">Nuclear pore complex</location>
    </subcellularLocation>
    <subcellularLocation>
        <location evidence="7">Nucleus membrane</location>
    </subcellularLocation>
</comment>
<dbReference type="GO" id="GO:0000973">
    <property type="term" value="P:post-transcriptional tethering of RNA polymerase II gene DNA at nuclear periphery"/>
    <property type="evidence" value="ECO:0007669"/>
    <property type="project" value="TreeGrafter"/>
</dbReference>
<comment type="caution">
    <text evidence="8">The sequence shown here is derived from an EMBL/GenBank/DDBJ whole genome shotgun (WGS) entry which is preliminary data.</text>
</comment>
<dbReference type="Proteomes" id="UP000649617">
    <property type="component" value="Unassembled WGS sequence"/>
</dbReference>
<evidence type="ECO:0000256" key="3">
    <source>
        <dbReference type="ARBA" id="ARBA00022927"/>
    </source>
</evidence>
<evidence type="ECO:0000256" key="6">
    <source>
        <dbReference type="ARBA" id="ARBA00023242"/>
    </source>
</evidence>
<keyword evidence="2" id="KW-0509">mRNA transport</keyword>
<dbReference type="GO" id="GO:0031080">
    <property type="term" value="C:nuclear pore outer ring"/>
    <property type="evidence" value="ECO:0007669"/>
    <property type="project" value="TreeGrafter"/>
</dbReference>
<dbReference type="GO" id="GO:0006406">
    <property type="term" value="P:mRNA export from nucleus"/>
    <property type="evidence" value="ECO:0007669"/>
    <property type="project" value="TreeGrafter"/>
</dbReference>
<dbReference type="AlphaFoldDB" id="A0A812MWT4"/>
<dbReference type="EMBL" id="CAJNIZ010009191">
    <property type="protein sequence ID" value="CAE7277370.1"/>
    <property type="molecule type" value="Genomic_DNA"/>
</dbReference>
<proteinExistence type="inferred from homology"/>
<evidence type="ECO:0000256" key="4">
    <source>
        <dbReference type="ARBA" id="ARBA00023010"/>
    </source>
</evidence>
<dbReference type="GO" id="GO:0017056">
    <property type="term" value="F:structural constituent of nuclear pore"/>
    <property type="evidence" value="ECO:0007669"/>
    <property type="project" value="UniProtKB-UniRule"/>
</dbReference>
<comment type="subunit">
    <text evidence="7">Part of the nuclear pore complex (NPC).</text>
</comment>
<keyword evidence="5 7" id="KW-0906">Nuclear pore complex</keyword>
<keyword evidence="9" id="KW-1185">Reference proteome</keyword>
<dbReference type="Gene3D" id="1.10.3450.20">
    <property type="match status" value="1"/>
</dbReference>
<accession>A0A812MWT4</accession>